<dbReference type="Gene3D" id="2.10.220.10">
    <property type="entry name" value="Hormone Receptor, Insulin-like Growth Factor Receptor 1, Chain A, domain 2"/>
    <property type="match status" value="2"/>
</dbReference>
<feature type="transmembrane region" description="Helical" evidence="2">
    <location>
        <begin position="205"/>
        <end position="227"/>
    </location>
</feature>
<feature type="compositionally biased region" description="Basic and acidic residues" evidence="1">
    <location>
        <begin position="181"/>
        <end position="192"/>
    </location>
</feature>
<dbReference type="SUPFAM" id="SSF57184">
    <property type="entry name" value="Growth factor receptor domain"/>
    <property type="match status" value="1"/>
</dbReference>
<dbReference type="AlphaFoldDB" id="A0A7R9NYS3"/>
<dbReference type="CDD" id="cd00064">
    <property type="entry name" value="FU"/>
    <property type="match status" value="2"/>
</dbReference>
<protein>
    <submittedName>
        <fullName evidence="3">Uncharacterized protein</fullName>
    </submittedName>
</protein>
<organism evidence="3">
    <name type="scientific">Timema tahoe</name>
    <dbReference type="NCBI Taxonomy" id="61484"/>
    <lineage>
        <taxon>Eukaryota</taxon>
        <taxon>Metazoa</taxon>
        <taxon>Ecdysozoa</taxon>
        <taxon>Arthropoda</taxon>
        <taxon>Hexapoda</taxon>
        <taxon>Insecta</taxon>
        <taxon>Pterygota</taxon>
        <taxon>Neoptera</taxon>
        <taxon>Polyneoptera</taxon>
        <taxon>Phasmatodea</taxon>
        <taxon>Timematodea</taxon>
        <taxon>Timematoidea</taxon>
        <taxon>Timematidae</taxon>
        <taxon>Timema</taxon>
    </lineage>
</organism>
<name>A0A7R9NYS3_9NEOP</name>
<keyword evidence="2" id="KW-0472">Membrane</keyword>
<dbReference type="InterPro" id="IPR006212">
    <property type="entry name" value="Furin_repeat"/>
</dbReference>
<dbReference type="SMART" id="SM00261">
    <property type="entry name" value="FU"/>
    <property type="match status" value="3"/>
</dbReference>
<gene>
    <name evidence="3" type="ORF">TTEB3V08_LOCUS8948</name>
</gene>
<keyword evidence="2" id="KW-1133">Transmembrane helix</keyword>
<feature type="region of interest" description="Disordered" evidence="1">
    <location>
        <begin position="166"/>
        <end position="193"/>
    </location>
</feature>
<evidence type="ECO:0000313" key="3">
    <source>
        <dbReference type="EMBL" id="CAD7461034.1"/>
    </source>
</evidence>
<reference evidence="3" key="1">
    <citation type="submission" date="2020-11" db="EMBL/GenBank/DDBJ databases">
        <authorList>
            <person name="Tran Van P."/>
        </authorList>
    </citation>
    <scope>NUCLEOTIDE SEQUENCE</scope>
</reference>
<evidence type="ECO:0000256" key="2">
    <source>
        <dbReference type="SAM" id="Phobius"/>
    </source>
</evidence>
<accession>A0A7R9NYS3</accession>
<dbReference type="InterPro" id="IPR009030">
    <property type="entry name" value="Growth_fac_rcpt_cys_sf"/>
</dbReference>
<keyword evidence="2" id="KW-0812">Transmembrane</keyword>
<proteinExistence type="predicted"/>
<dbReference type="EMBL" id="OE004295">
    <property type="protein sequence ID" value="CAD7461034.1"/>
    <property type="molecule type" value="Genomic_DNA"/>
</dbReference>
<dbReference type="FunFam" id="2.10.220.10:FF:000055">
    <property type="entry name" value="Furin-like protease 2"/>
    <property type="match status" value="1"/>
</dbReference>
<sequence length="330" mass="36430">MEEVRYYSDQGVCEKCYLSCTTCSGPRKDHCIDCPQGWKLAAGECQPECPEGFYSSNFGCNRCEGPLNCTSCPPHYTPQGGLCTRCLSSQYYEATTQTCGPCHDSCRTCAGPNAFSCVTCLSPLQLDTFSQQCVKCCRGGQRKSCCHCDKITVLALDVSPGTCHNSSPAGKRRKAVSADQTLRKDHDYHKDSGGTTEELVPFDAMAPLIGSACVAVIMLSVLVLAILQPWSLSNPHQWVRGQGRQSRFSCDDQIRVRIQAECTLRFVHSSSTLMWGRSRLKCKLWRSGDGYKRLSTDQSCVNADKEVTAQECDSVADTNSHNEELQFMKI</sequence>
<evidence type="ECO:0000256" key="1">
    <source>
        <dbReference type="SAM" id="MobiDB-lite"/>
    </source>
</evidence>